<dbReference type="Pfam" id="PF01434">
    <property type="entry name" value="Peptidase_M41"/>
    <property type="match status" value="1"/>
</dbReference>
<evidence type="ECO:0000259" key="3">
    <source>
        <dbReference type="SMART" id="SM00382"/>
    </source>
</evidence>
<dbReference type="GO" id="GO:0005524">
    <property type="term" value="F:ATP binding"/>
    <property type="evidence" value="ECO:0007669"/>
    <property type="project" value="UniProtKB-KW"/>
</dbReference>
<dbReference type="Proteomes" id="UP000238949">
    <property type="component" value="Unassembled WGS sequence"/>
</dbReference>
<dbReference type="Pfam" id="PF00004">
    <property type="entry name" value="AAA"/>
    <property type="match status" value="1"/>
</dbReference>
<dbReference type="RefSeq" id="WP_105935481.1">
    <property type="nucleotide sequence ID" value="NZ_PVNP01000185.1"/>
</dbReference>
<evidence type="ECO:0000256" key="2">
    <source>
        <dbReference type="SAM" id="Coils"/>
    </source>
</evidence>
<feature type="coiled-coil region" evidence="2">
    <location>
        <begin position="118"/>
        <end position="145"/>
    </location>
</feature>
<keyword evidence="1" id="KW-0067">ATP-binding</keyword>
<evidence type="ECO:0000256" key="1">
    <source>
        <dbReference type="RuleBase" id="RU003651"/>
    </source>
</evidence>
<dbReference type="AlphaFoldDB" id="A0A2S9V880"/>
<dbReference type="OrthoDB" id="9809379at2"/>
<dbReference type="Gene3D" id="1.20.58.760">
    <property type="entry name" value="Peptidase M41"/>
    <property type="match status" value="1"/>
</dbReference>
<organism evidence="4 5">
    <name type="scientific">Alteromonas alba</name>
    <dbReference type="NCBI Taxonomy" id="2079529"/>
    <lineage>
        <taxon>Bacteria</taxon>
        <taxon>Pseudomonadati</taxon>
        <taxon>Pseudomonadota</taxon>
        <taxon>Gammaproteobacteria</taxon>
        <taxon>Alteromonadales</taxon>
        <taxon>Alteromonadaceae</taxon>
        <taxon>Alteromonas/Salinimonas group</taxon>
        <taxon>Alteromonas</taxon>
    </lineage>
</organism>
<dbReference type="InterPro" id="IPR027417">
    <property type="entry name" value="P-loop_NTPase"/>
</dbReference>
<dbReference type="Pfam" id="PF07724">
    <property type="entry name" value="AAA_2"/>
    <property type="match status" value="1"/>
</dbReference>
<protein>
    <recommendedName>
        <fullName evidence="3">AAA+ ATPase domain-containing protein</fullName>
    </recommendedName>
</protein>
<name>A0A2S9V880_9ALTE</name>
<dbReference type="GO" id="GO:0006508">
    <property type="term" value="P:proteolysis"/>
    <property type="evidence" value="ECO:0007669"/>
    <property type="project" value="UniProtKB-KW"/>
</dbReference>
<evidence type="ECO:0000313" key="5">
    <source>
        <dbReference type="Proteomes" id="UP000238949"/>
    </source>
</evidence>
<dbReference type="InterPro" id="IPR003593">
    <property type="entry name" value="AAA+_ATPase"/>
</dbReference>
<comment type="similarity">
    <text evidence="1">Belongs to the AAA ATPase family.</text>
</comment>
<evidence type="ECO:0000313" key="4">
    <source>
        <dbReference type="EMBL" id="PRO72525.1"/>
    </source>
</evidence>
<dbReference type="EMBL" id="PVNP01000185">
    <property type="protein sequence ID" value="PRO72525.1"/>
    <property type="molecule type" value="Genomic_DNA"/>
</dbReference>
<dbReference type="PROSITE" id="PS00674">
    <property type="entry name" value="AAA"/>
    <property type="match status" value="1"/>
</dbReference>
<dbReference type="InterPro" id="IPR001270">
    <property type="entry name" value="ClpA/B"/>
</dbReference>
<dbReference type="GO" id="GO:0004176">
    <property type="term" value="F:ATP-dependent peptidase activity"/>
    <property type="evidence" value="ECO:0007669"/>
    <property type="project" value="InterPro"/>
</dbReference>
<dbReference type="GO" id="GO:0016887">
    <property type="term" value="F:ATP hydrolysis activity"/>
    <property type="evidence" value="ECO:0007669"/>
    <property type="project" value="InterPro"/>
</dbReference>
<dbReference type="Gene3D" id="3.40.50.300">
    <property type="entry name" value="P-loop containing nucleotide triphosphate hydrolases"/>
    <property type="match status" value="2"/>
</dbReference>
<dbReference type="PANTHER" id="PTHR23076">
    <property type="entry name" value="METALLOPROTEASE M41 FTSH"/>
    <property type="match status" value="1"/>
</dbReference>
<dbReference type="PRINTS" id="PR00300">
    <property type="entry name" value="CLPPROTEASEA"/>
</dbReference>
<dbReference type="InterPro" id="IPR000642">
    <property type="entry name" value="Peptidase_M41"/>
</dbReference>
<keyword evidence="2" id="KW-0175">Coiled coil</keyword>
<dbReference type="InterPro" id="IPR003959">
    <property type="entry name" value="ATPase_AAA_core"/>
</dbReference>
<dbReference type="Gene3D" id="1.10.8.60">
    <property type="match status" value="1"/>
</dbReference>
<dbReference type="SUPFAM" id="SSF52540">
    <property type="entry name" value="P-loop containing nucleoside triphosphate hydrolases"/>
    <property type="match status" value="2"/>
</dbReference>
<keyword evidence="5" id="KW-1185">Reference proteome</keyword>
<dbReference type="InterPro" id="IPR037219">
    <property type="entry name" value="Peptidase_M41-like"/>
</dbReference>
<dbReference type="PANTHER" id="PTHR23076:SF97">
    <property type="entry name" value="ATP-DEPENDENT ZINC METALLOPROTEASE YME1L1"/>
    <property type="match status" value="1"/>
</dbReference>
<gene>
    <name evidence="4" type="ORF">C6Y40_16305</name>
</gene>
<comment type="caution">
    <text evidence="4">The sequence shown here is derived from an EMBL/GenBank/DDBJ whole genome shotgun (WGS) entry which is preliminary data.</text>
</comment>
<feature type="domain" description="AAA+ ATPase" evidence="3">
    <location>
        <begin position="539"/>
        <end position="668"/>
    </location>
</feature>
<accession>A0A2S9V880</accession>
<dbReference type="SUPFAM" id="SSF140990">
    <property type="entry name" value="FtsH protease domain-like"/>
    <property type="match status" value="1"/>
</dbReference>
<dbReference type="InterPro" id="IPR003960">
    <property type="entry name" value="ATPase_AAA_CS"/>
</dbReference>
<dbReference type="GO" id="GO:0004222">
    <property type="term" value="F:metalloendopeptidase activity"/>
    <property type="evidence" value="ECO:0007669"/>
    <property type="project" value="InterPro"/>
</dbReference>
<reference evidence="5" key="1">
    <citation type="journal article" date="2020" name="Int. J. Syst. Evol. Microbiol.">
        <title>Alteromonas alba sp. nov., a marine bacterium isolated from the seawater of the West Pacific Ocean.</title>
        <authorList>
            <person name="Sun C."/>
            <person name="Wu Y.-H."/>
            <person name="Xamxidin M."/>
            <person name="Cheng H."/>
            <person name="Xu X.-W."/>
        </authorList>
    </citation>
    <scope>NUCLEOTIDE SEQUENCE [LARGE SCALE GENOMIC DNA]</scope>
    <source>
        <strain evidence="5">190</strain>
    </source>
</reference>
<proteinExistence type="inferred from homology"/>
<dbReference type="GO" id="GO:0046872">
    <property type="term" value="F:metal ion binding"/>
    <property type="evidence" value="ECO:0007669"/>
    <property type="project" value="UniProtKB-KW"/>
</dbReference>
<feature type="domain" description="AAA+ ATPase" evidence="3">
    <location>
        <begin position="165"/>
        <end position="326"/>
    </location>
</feature>
<dbReference type="SMART" id="SM00382">
    <property type="entry name" value="AAA"/>
    <property type="match status" value="2"/>
</dbReference>
<keyword evidence="1" id="KW-0547">Nucleotide-binding</keyword>
<sequence length="926" mass="104357">MRTLLLFAKYIALEESQKKIDLDHVAASFLCLKPFAKDHSAPLFGELQNRFKSVDIGEEFIADRYKNDLSSVLLSYMAEKPVLPFSDQVCSFLQELRPAASNDDWVSVTEIFVLPEMAVDYRESLKQLEQLKKALCEEVVGQEHAIEDLIDSMSKAVWQPQQNRPQGVFFFAGPPASGKTFLAERFAHHLKDEYQYRAFDMTQYSNANESFGLVGAKKTYDDSAPGELTTFVEKFPKSIIVFDEFEKAHTQVLLSLLRMLSAGFLTDEFTQKDIDFRNTIIVFTSNLGGTVYNKPDYLKTIVDQPVQARAAMLSHLRNETKIERSHEVKAIPPELLSRLSQGSIILFRSLGVNELMLLSGKQLNRELSFFTQKSKIDFLPYESDLTRLLLFTFAPFFDVRDIKSNITAKVVDPVTDFIRAHPESDFDQVQITLGADIKDMLANNELSEHFDALTLRGEVLYMEASCRANEQVLILTYSNPKQELLLHVDDVEADGGIILDMPDVGFDDIAGHDVVKQRLLETVRILNHREQLEHAGVEPPKGMVLFGPPGTGKTMLARALASEAGLPIATCSGTDLLSDNFIKELFIRVRKYAPCILFIDEIDALPKRGEAGPGADALMNRLLTEIDGFSKNKGAVFIVAATNRLDKLDEALLRSGRLDLHVHVPFLDKNARRWFIEKFLQLDVYEEAIDVDLIVSLTAGMSGADLEKVHRETVLQALSKNTGKIGQSTLLEEINILKYGAKRTLDKCAKMLAETAFHEAGHAVISKVLMPERIIEQISIVPREQALGMVAYNREQEIDYTKAFWFSQTCVALAGRAAQVKQFGDEGLDTGASSDLRQAMWSAWNPVAKYGMHPDSYNLDTTVLHEWSREVHFKSQTEKLVKEWLEEATLKTDQLVDQYWEQISKVAQALLEEEVLSEAQFKSLIE</sequence>